<organism evidence="2 3">
    <name type="scientific">Trichuris suis</name>
    <name type="common">pig whipworm</name>
    <dbReference type="NCBI Taxonomy" id="68888"/>
    <lineage>
        <taxon>Eukaryota</taxon>
        <taxon>Metazoa</taxon>
        <taxon>Ecdysozoa</taxon>
        <taxon>Nematoda</taxon>
        <taxon>Enoplea</taxon>
        <taxon>Dorylaimia</taxon>
        <taxon>Trichinellida</taxon>
        <taxon>Trichuridae</taxon>
        <taxon>Trichuris</taxon>
    </lineage>
</organism>
<reference evidence="2 3" key="1">
    <citation type="journal article" date="2014" name="Nat. Genet.">
        <title>Genome and transcriptome of the porcine whipworm Trichuris suis.</title>
        <authorList>
            <person name="Jex A.R."/>
            <person name="Nejsum P."/>
            <person name="Schwarz E.M."/>
            <person name="Hu L."/>
            <person name="Young N.D."/>
            <person name="Hall R.S."/>
            <person name="Korhonen P.K."/>
            <person name="Liao S."/>
            <person name="Thamsborg S."/>
            <person name="Xia J."/>
            <person name="Xu P."/>
            <person name="Wang S."/>
            <person name="Scheerlinck J.P."/>
            <person name="Hofmann A."/>
            <person name="Sternberg P.W."/>
            <person name="Wang J."/>
            <person name="Gasser R.B."/>
        </authorList>
    </citation>
    <scope>NUCLEOTIDE SEQUENCE [LARGE SCALE GENOMIC DNA]</scope>
    <source>
        <strain evidence="2">DCEP-RM93M</strain>
    </source>
</reference>
<protein>
    <recommendedName>
        <fullName evidence="1">Integrase zinc-binding domain-containing protein</fullName>
    </recommendedName>
</protein>
<dbReference type="InterPro" id="IPR041588">
    <property type="entry name" value="Integrase_H2C2"/>
</dbReference>
<dbReference type="Proteomes" id="UP000030764">
    <property type="component" value="Unassembled WGS sequence"/>
</dbReference>
<sequence>MLRIVARLANAEFLNEEPKNPIALPRKHALTRLFIRSAHRDVGYLGVSSTRAELGRRFFIPKFISTVKHEIHACKTCRKQRPIAVQAPVALIHNNRLQFQAFPFASCGMDYFGPFVISRKRKRWGLIFMSHHESDPSGGLYPNEYRIVVFSLRAFYSKAW</sequence>
<dbReference type="AlphaFoldDB" id="A0A085LRX7"/>
<dbReference type="PANTHER" id="PTHR47331:SF1">
    <property type="entry name" value="GAG-LIKE PROTEIN"/>
    <property type="match status" value="1"/>
</dbReference>
<feature type="domain" description="Integrase zinc-binding" evidence="1">
    <location>
        <begin position="28"/>
        <end position="82"/>
    </location>
</feature>
<name>A0A085LRX7_9BILA</name>
<evidence type="ECO:0000313" key="2">
    <source>
        <dbReference type="EMBL" id="KFD47723.1"/>
    </source>
</evidence>
<dbReference type="Pfam" id="PF17921">
    <property type="entry name" value="Integrase_H2C2"/>
    <property type="match status" value="1"/>
</dbReference>
<accession>A0A085LRX7</accession>
<dbReference type="PANTHER" id="PTHR47331">
    <property type="entry name" value="PHD-TYPE DOMAIN-CONTAINING PROTEIN"/>
    <property type="match status" value="1"/>
</dbReference>
<keyword evidence="3" id="KW-1185">Reference proteome</keyword>
<proteinExistence type="predicted"/>
<evidence type="ECO:0000259" key="1">
    <source>
        <dbReference type="Pfam" id="PF17921"/>
    </source>
</evidence>
<dbReference type="EMBL" id="KL363316">
    <property type="protein sequence ID" value="KFD47723.1"/>
    <property type="molecule type" value="Genomic_DNA"/>
</dbReference>
<evidence type="ECO:0000313" key="3">
    <source>
        <dbReference type="Proteomes" id="UP000030764"/>
    </source>
</evidence>
<gene>
    <name evidence="2" type="ORF">M513_11401</name>
</gene>
<dbReference type="Gene3D" id="1.10.340.70">
    <property type="match status" value="1"/>
</dbReference>